<dbReference type="InterPro" id="IPR008271">
    <property type="entry name" value="Ser/Thr_kinase_AS"/>
</dbReference>
<dbReference type="PANTHER" id="PTHR24359:SF1">
    <property type="entry name" value="INHIBITOR OF NUCLEAR FACTOR KAPPA-B KINASE EPSILON SUBUNIT HOMOLOG 1-RELATED"/>
    <property type="match status" value="1"/>
</dbReference>
<dbReference type="PROSITE" id="PS50011">
    <property type="entry name" value="PROTEIN_KINASE_DOM"/>
    <property type="match status" value="1"/>
</dbReference>
<dbReference type="SUPFAM" id="SSF56112">
    <property type="entry name" value="Protein kinase-like (PK-like)"/>
    <property type="match status" value="1"/>
</dbReference>
<evidence type="ECO:0000259" key="2">
    <source>
        <dbReference type="PROSITE" id="PS50011"/>
    </source>
</evidence>
<dbReference type="KEGG" id="trg:TRUGW13939_06990"/>
<dbReference type="PROSITE" id="PS00108">
    <property type="entry name" value="PROTEIN_KINASE_ST"/>
    <property type="match status" value="1"/>
</dbReference>
<dbReference type="Gene3D" id="1.10.510.10">
    <property type="entry name" value="Transferase(Phosphotransferase) domain 1"/>
    <property type="match status" value="1"/>
</dbReference>
<dbReference type="GO" id="GO:0005524">
    <property type="term" value="F:ATP binding"/>
    <property type="evidence" value="ECO:0007669"/>
    <property type="project" value="InterPro"/>
</dbReference>
<dbReference type="EMBL" id="CP055901">
    <property type="protein sequence ID" value="QKX59848.1"/>
    <property type="molecule type" value="Genomic_DNA"/>
</dbReference>
<keyword evidence="1" id="KW-0040">ANK repeat</keyword>
<dbReference type="OrthoDB" id="4370055at2759"/>
<gene>
    <name evidence="3" type="ORF">TRUGW13939_06990</name>
</gene>
<dbReference type="PROSITE" id="PS50088">
    <property type="entry name" value="ANK_REPEAT"/>
    <property type="match status" value="2"/>
</dbReference>
<dbReference type="GO" id="GO:0004674">
    <property type="term" value="F:protein serine/threonine kinase activity"/>
    <property type="evidence" value="ECO:0007669"/>
    <property type="project" value="TreeGrafter"/>
</dbReference>
<dbReference type="RefSeq" id="XP_035346025.1">
    <property type="nucleotide sequence ID" value="XM_035490132.1"/>
</dbReference>
<feature type="repeat" description="ANK" evidence="1">
    <location>
        <begin position="834"/>
        <end position="866"/>
    </location>
</feature>
<evidence type="ECO:0000256" key="1">
    <source>
        <dbReference type="PROSITE-ProRule" id="PRU00023"/>
    </source>
</evidence>
<evidence type="ECO:0000313" key="4">
    <source>
        <dbReference type="Proteomes" id="UP000509510"/>
    </source>
</evidence>
<reference evidence="4" key="1">
    <citation type="submission" date="2020-06" db="EMBL/GenBank/DDBJ databases">
        <title>A chromosome-scale genome assembly of Talaromyces rugulosus W13939.</title>
        <authorList>
            <person name="Wang B."/>
            <person name="Guo L."/>
            <person name="Ye K."/>
            <person name="Wang L."/>
        </authorList>
    </citation>
    <scope>NUCLEOTIDE SEQUENCE [LARGE SCALE GENOMIC DNA]</scope>
    <source>
        <strain evidence="4">W13939</strain>
    </source>
</reference>
<dbReference type="SMART" id="SM00220">
    <property type="entry name" value="S_TKc"/>
    <property type="match status" value="1"/>
</dbReference>
<dbReference type="InterPro" id="IPR002110">
    <property type="entry name" value="Ankyrin_rpt"/>
</dbReference>
<dbReference type="InterPro" id="IPR000719">
    <property type="entry name" value="Prot_kinase_dom"/>
</dbReference>
<dbReference type="InterPro" id="IPR036770">
    <property type="entry name" value="Ankyrin_rpt-contain_sf"/>
</dbReference>
<dbReference type="Proteomes" id="UP000509510">
    <property type="component" value="Chromosome IV"/>
</dbReference>
<dbReference type="Gene3D" id="1.25.40.20">
    <property type="entry name" value="Ankyrin repeat-containing domain"/>
    <property type="match status" value="3"/>
</dbReference>
<feature type="repeat" description="ANK" evidence="1">
    <location>
        <begin position="750"/>
        <end position="782"/>
    </location>
</feature>
<proteinExistence type="predicted"/>
<dbReference type="InterPro" id="IPR011009">
    <property type="entry name" value="Kinase-like_dom_sf"/>
</dbReference>
<name>A0A7H8R1I5_TALRU</name>
<dbReference type="SMART" id="SM00248">
    <property type="entry name" value="ANK"/>
    <property type="match status" value="6"/>
</dbReference>
<dbReference type="Pfam" id="PF00069">
    <property type="entry name" value="Pkinase"/>
    <property type="match status" value="1"/>
</dbReference>
<organism evidence="3 4">
    <name type="scientific">Talaromyces rugulosus</name>
    <name type="common">Penicillium rugulosum</name>
    <dbReference type="NCBI Taxonomy" id="121627"/>
    <lineage>
        <taxon>Eukaryota</taxon>
        <taxon>Fungi</taxon>
        <taxon>Dikarya</taxon>
        <taxon>Ascomycota</taxon>
        <taxon>Pezizomycotina</taxon>
        <taxon>Eurotiomycetes</taxon>
        <taxon>Eurotiomycetidae</taxon>
        <taxon>Eurotiales</taxon>
        <taxon>Trichocomaceae</taxon>
        <taxon>Talaromyces</taxon>
        <taxon>Talaromyces sect. Islandici</taxon>
    </lineage>
</organism>
<dbReference type="GeneID" id="55994483"/>
<dbReference type="CDD" id="cd00180">
    <property type="entry name" value="PKc"/>
    <property type="match status" value="1"/>
</dbReference>
<feature type="domain" description="Protein kinase" evidence="2">
    <location>
        <begin position="70"/>
        <end position="436"/>
    </location>
</feature>
<sequence length="1331" mass="151902">MSDIEYTEETYLGLSLEDETITENKDFPQSEHDDVLYDFLSFLALVSSSTAETEWSAMAMNMIHITTSNVTLWLKRRQGSSFSVSLVDRKELDTNLPQGMAHLELPRVLAVKTPILDSDLGTRRNRHIFDSMTREYQILNHKSLKNHENIVSLIGCCWRTVDIQAELTVPNLVLEGADFGDLEEFYQQHGQKVTMRRRLGLCIDVALGLEALNLAGILHGDIKPSNILVFKNKDRGFIAKLADFGSSIPLHNSKFPRRACPGTPLFAAPETVESSSEFSKDELLKAEIYTLGLVFVFLVRGPHILDKLRSASWGDVMRLKFCGGLLDWIQQDEEQLLFDTMSRPTFGKNAKERQRQRNIQNWLSTQEYNKFLAFSERHEFPIYDSSVDDKDWLTLRNDCLKDEKSEILFSNLVRQIMSENPSQRPTDVHCVLHTLREILTLELHVLYDSNQKKQRLQEEKFASIRRKLNPEGLHEGLAISTLNSQERDSITLNYFFKSCSNYRRNKYRRVSLFREFAFIWKFGGIAKFLQKHRSSRTRRLGVRVSLEKRSSNQMVKQAKKVKKEMELVLQKWWEKHQSLETLSFSDNSLVFQATMDERFTSLLPNNLRRGIMKQLKLTADLPKENETRRLLASFEYTFMVLCYDDTWRTDTELLFSTLLYLYRAADSGYHRAQSIVVYFKRKPGCNESVANVRSQGEVWDDSKLWIFAINAGFVNSPPAFIHNLAAHGQLHSLRQLSNIPREYLNEQNGLGETPLVVACRCGHANIVTLLLEYGADPSIGSFSNAHPLHFLSAFPETDIPHISKLLVQYGAELEPHSQNARLYRQGLDGRFGLEEGTPLLWAVLIGNFAAIQALLNLGADIFSYKRLHPWDFSNDVVIHSSPLEGAIYMYRYNILELLLSSYADVEKLRFQLNELRLVGSNERASPLLMALERQVLGRFKSTLLHGPFRENAQLRTAQVLLRYGANPLRLSREVSGESVDAIDLVCQGGNCLLLEFLWDYQEGKLRPSNPMQFFLLMNHAIAMSNREVFDFLLAHQNDVSQINRASKQGMRTLSKACSISHDMHYISSLVDLFCQRAKSVSLSEAIIKPDFTEQVLLALVAGNIEAANLMCHHGDCNFTRQNDGFSMLATMIFLDSTAPIIRDRVHDLLSLSSALLPSVSQGKLCWDCARSNGTSRHFRLTALHFAFCPHEYDHNREIIPAAANPRILTTLLQWFHEPQFLNAQVDSRSSQYAGYTALHMAAHRGSIREINDLLNGRYRDAFDLNILNARKESLVDLCHSIGNHVLSGDDHEDITCLLQLKDGGLIPFVDSPSKYGKVFSKDMNEIIQSMV</sequence>
<keyword evidence="4" id="KW-1185">Reference proteome</keyword>
<dbReference type="PROSITE" id="PS50297">
    <property type="entry name" value="ANK_REP_REGION"/>
    <property type="match status" value="1"/>
</dbReference>
<dbReference type="Pfam" id="PF13857">
    <property type="entry name" value="Ank_5"/>
    <property type="match status" value="1"/>
</dbReference>
<accession>A0A7H8R1I5</accession>
<dbReference type="PANTHER" id="PTHR24359">
    <property type="entry name" value="SERINE/THREONINE-PROTEIN KINASE SBK1"/>
    <property type="match status" value="1"/>
</dbReference>
<protein>
    <recommendedName>
        <fullName evidence="2">Protein kinase domain-containing protein</fullName>
    </recommendedName>
</protein>
<evidence type="ECO:0000313" key="3">
    <source>
        <dbReference type="EMBL" id="QKX59848.1"/>
    </source>
</evidence>
<dbReference type="SUPFAM" id="SSF48403">
    <property type="entry name" value="Ankyrin repeat"/>
    <property type="match status" value="2"/>
</dbReference>